<keyword evidence="5" id="KW-1185">Reference proteome</keyword>
<dbReference type="InterPro" id="IPR051785">
    <property type="entry name" value="MMCE/EMCE_epimerase"/>
</dbReference>
<name>A0ABM5M2Q7_BACA1</name>
<accession>A0ABM5M2Q7</accession>
<protein>
    <submittedName>
        <fullName evidence="4">Glyoxalase/bleomycin resistance protein/dioxygenase</fullName>
    </submittedName>
</protein>
<dbReference type="Pfam" id="PF13669">
    <property type="entry name" value="Glyoxalase_4"/>
    <property type="match status" value="1"/>
</dbReference>
<dbReference type="SUPFAM" id="SSF54593">
    <property type="entry name" value="Glyoxalase/Bleomycin resistance protein/Dihydroxybiphenyl dioxygenase"/>
    <property type="match status" value="1"/>
</dbReference>
<dbReference type="InterPro" id="IPR017515">
    <property type="entry name" value="MeMalonyl-CoA_epimerase"/>
</dbReference>
<dbReference type="Gene3D" id="3.10.180.10">
    <property type="entry name" value="2,3-Dihydroxybiphenyl 1,2-Dioxygenase, domain 1"/>
    <property type="match status" value="1"/>
</dbReference>
<dbReference type="PROSITE" id="PS51819">
    <property type="entry name" value="VOC"/>
    <property type="match status" value="1"/>
</dbReference>
<dbReference type="InterPro" id="IPR037523">
    <property type="entry name" value="VOC_core"/>
</dbReference>
<dbReference type="EMBL" id="CP002207">
    <property type="protein sequence ID" value="ADP34433.1"/>
    <property type="molecule type" value="Genomic_DNA"/>
</dbReference>
<proteinExistence type="inferred from homology"/>
<evidence type="ECO:0000313" key="5">
    <source>
        <dbReference type="Proteomes" id="UP000006867"/>
    </source>
</evidence>
<evidence type="ECO:0000313" key="4">
    <source>
        <dbReference type="EMBL" id="ADP34433.1"/>
    </source>
</evidence>
<reference evidence="4 5" key="1">
    <citation type="journal article" date="2011" name="Front. Microbiol.">
        <title>Genomic signatures of strain selection and enhancement in Bacillus atrophaeus var. globigii, a historical biowarfare simulant.</title>
        <authorList>
            <person name="Gibbons H.S."/>
            <person name="Broomall S.M."/>
            <person name="McNew L.A."/>
            <person name="Daligault H."/>
            <person name="Chapman C."/>
            <person name="Bruce D."/>
            <person name="Karavis M."/>
            <person name="Krepps M."/>
            <person name="McGregor P.A."/>
            <person name="Hong C."/>
            <person name="Park K.H."/>
            <person name="Akmal A."/>
            <person name="Feldman A."/>
            <person name="Lin J.S."/>
            <person name="Chang W.E."/>
            <person name="Higgs B.W."/>
            <person name="Demirev P."/>
            <person name="Lindquist J."/>
            <person name="Liem A."/>
            <person name="Fochler E."/>
            <person name="Read T.D."/>
            <person name="Tapia R."/>
            <person name="Johnson S."/>
            <person name="Bishop-Lilly K.A."/>
            <person name="Detter C."/>
            <person name="Han C."/>
            <person name="Sozhamannan S."/>
            <person name="Rosenzweig C.N."/>
            <person name="Skowronski E.W."/>
        </authorList>
    </citation>
    <scope>NUCLEOTIDE SEQUENCE [LARGE SCALE GENOMIC DNA]</scope>
    <source>
        <strain evidence="4 5">1942</strain>
    </source>
</reference>
<dbReference type="PANTHER" id="PTHR43048">
    <property type="entry name" value="METHYLMALONYL-COA EPIMERASE"/>
    <property type="match status" value="1"/>
</dbReference>
<gene>
    <name evidence="4" type="ordered locus">BATR1942_17580</name>
</gene>
<comment type="similarity">
    <text evidence="1">Belongs to the methylmalonyl-CoA epimerase family.</text>
</comment>
<keyword evidence="2" id="KW-0479">Metal-binding</keyword>
<organism evidence="4 5">
    <name type="scientific">Bacillus atrophaeus (strain 1942)</name>
    <dbReference type="NCBI Taxonomy" id="720555"/>
    <lineage>
        <taxon>Bacteria</taxon>
        <taxon>Bacillati</taxon>
        <taxon>Bacillota</taxon>
        <taxon>Bacilli</taxon>
        <taxon>Bacillales</taxon>
        <taxon>Bacillaceae</taxon>
        <taxon>Bacillus</taxon>
    </lineage>
</organism>
<dbReference type="Proteomes" id="UP000006867">
    <property type="component" value="Chromosome"/>
</dbReference>
<dbReference type="PANTHER" id="PTHR43048:SF3">
    <property type="entry name" value="METHYLMALONYL-COA EPIMERASE, MITOCHONDRIAL"/>
    <property type="match status" value="1"/>
</dbReference>
<dbReference type="InterPro" id="IPR029068">
    <property type="entry name" value="Glyas_Bleomycin-R_OHBP_Dase"/>
</dbReference>
<evidence type="ECO:0000256" key="2">
    <source>
        <dbReference type="ARBA" id="ARBA00022723"/>
    </source>
</evidence>
<feature type="domain" description="VOC" evidence="3">
    <location>
        <begin position="2"/>
        <end position="132"/>
    </location>
</feature>
<sequence length="138" mass="15356">MQIDHIGIAVRNLDGAISFYTDILGAELTDRYSNPASGVETHVAVIKAGQDVIELLSPTSPSSPIAAFLKQKGKGVHHIAYRVPDLDKAISELKEKGMTFLEHTYRTTHLGRRLIYMNPRHSEGVITEFCDYPEKTSF</sequence>
<evidence type="ECO:0000256" key="1">
    <source>
        <dbReference type="ARBA" id="ARBA00009308"/>
    </source>
</evidence>
<dbReference type="NCBIfam" id="TIGR03081">
    <property type="entry name" value="metmalonyl_epim"/>
    <property type="match status" value="1"/>
</dbReference>
<evidence type="ECO:0000259" key="3">
    <source>
        <dbReference type="PROSITE" id="PS51819"/>
    </source>
</evidence>
<dbReference type="RefSeq" id="WP_003326273.1">
    <property type="nucleotide sequence ID" value="NC_014639.1"/>
</dbReference>
<dbReference type="CDD" id="cd07249">
    <property type="entry name" value="MMCE"/>
    <property type="match status" value="1"/>
</dbReference>